<name>A0A914H4U4_GLORO</name>
<evidence type="ECO:0000313" key="1">
    <source>
        <dbReference type="Proteomes" id="UP000887572"/>
    </source>
</evidence>
<accession>A0A914H4U4</accession>
<dbReference type="Proteomes" id="UP000887572">
    <property type="component" value="Unplaced"/>
</dbReference>
<evidence type="ECO:0000313" key="2">
    <source>
        <dbReference type="WBParaSite" id="Gr19_v10_g13666.t1"/>
    </source>
</evidence>
<proteinExistence type="predicted"/>
<organism evidence="1 2">
    <name type="scientific">Globodera rostochiensis</name>
    <name type="common">Golden nematode worm</name>
    <name type="synonym">Heterodera rostochiensis</name>
    <dbReference type="NCBI Taxonomy" id="31243"/>
    <lineage>
        <taxon>Eukaryota</taxon>
        <taxon>Metazoa</taxon>
        <taxon>Ecdysozoa</taxon>
        <taxon>Nematoda</taxon>
        <taxon>Chromadorea</taxon>
        <taxon>Rhabditida</taxon>
        <taxon>Tylenchina</taxon>
        <taxon>Tylenchomorpha</taxon>
        <taxon>Tylenchoidea</taxon>
        <taxon>Heteroderidae</taxon>
        <taxon>Heteroderinae</taxon>
        <taxon>Globodera</taxon>
    </lineage>
</organism>
<dbReference type="AlphaFoldDB" id="A0A914H4U4"/>
<dbReference type="WBParaSite" id="Gr19_v10_g13666.t1">
    <property type="protein sequence ID" value="Gr19_v10_g13666.t1"/>
    <property type="gene ID" value="Gr19_v10_g13666"/>
</dbReference>
<reference evidence="2" key="1">
    <citation type="submission" date="2022-11" db="UniProtKB">
        <authorList>
            <consortium name="WormBaseParasite"/>
        </authorList>
    </citation>
    <scope>IDENTIFICATION</scope>
</reference>
<protein>
    <submittedName>
        <fullName evidence="2">Uncharacterized protein</fullName>
    </submittedName>
</protein>
<keyword evidence="1" id="KW-1185">Reference proteome</keyword>
<sequence>MAHCDGREGLAFVRRDEERVGRIWREDEGTFRKSKGIELVATTEEGRSVLEIWRYGKSFNSEHVTHSGWITEKGLSALKAWITSMVADFPGDRELGIRAIKSRVVRSTVRGEEVQETLPNRGTLRGFVAKGEGDLAHREVWRGLVQVTALRSCLKARQRHVSSHTPQLGEGPSVLITETSPAIAVEAWRPRRSQP</sequence>